<proteinExistence type="inferred from homology"/>
<feature type="transmembrane region" description="Helical" evidence="7">
    <location>
        <begin position="424"/>
        <end position="444"/>
    </location>
</feature>
<evidence type="ECO:0000313" key="10">
    <source>
        <dbReference type="Proteomes" id="UP000664132"/>
    </source>
</evidence>
<keyword evidence="2" id="KW-0813">Transport</keyword>
<evidence type="ECO:0000256" key="2">
    <source>
        <dbReference type="ARBA" id="ARBA00022448"/>
    </source>
</evidence>
<dbReference type="PANTHER" id="PTHR43791:SF4">
    <property type="entry name" value="PANTOTHENATE TRANSPORTER FEN2"/>
    <property type="match status" value="1"/>
</dbReference>
<feature type="domain" description="Major facilitator superfamily (MFS) profile" evidence="8">
    <location>
        <begin position="32"/>
        <end position="450"/>
    </location>
</feature>
<evidence type="ECO:0000256" key="4">
    <source>
        <dbReference type="ARBA" id="ARBA00022989"/>
    </source>
</evidence>
<organism evidence="9 10">
    <name type="scientific">Cadophora malorum</name>
    <dbReference type="NCBI Taxonomy" id="108018"/>
    <lineage>
        <taxon>Eukaryota</taxon>
        <taxon>Fungi</taxon>
        <taxon>Dikarya</taxon>
        <taxon>Ascomycota</taxon>
        <taxon>Pezizomycotina</taxon>
        <taxon>Leotiomycetes</taxon>
        <taxon>Helotiales</taxon>
        <taxon>Ploettnerulaceae</taxon>
        <taxon>Cadophora</taxon>
    </lineage>
</organism>
<feature type="transmembrane region" description="Helical" evidence="7">
    <location>
        <begin position="300"/>
        <end position="322"/>
    </location>
</feature>
<dbReference type="Gene3D" id="1.20.1250.20">
    <property type="entry name" value="MFS general substrate transporter like domains"/>
    <property type="match status" value="1"/>
</dbReference>
<dbReference type="GO" id="GO:0098717">
    <property type="term" value="P:pantothenate import across plasma membrane"/>
    <property type="evidence" value="ECO:0007669"/>
    <property type="project" value="TreeGrafter"/>
</dbReference>
<feature type="transmembrane region" description="Helical" evidence="7">
    <location>
        <begin position="356"/>
        <end position="379"/>
    </location>
</feature>
<reference evidence="9" key="1">
    <citation type="submission" date="2021-02" db="EMBL/GenBank/DDBJ databases">
        <title>Genome sequence Cadophora malorum strain M34.</title>
        <authorList>
            <person name="Stefanovic E."/>
            <person name="Vu D."/>
            <person name="Scully C."/>
            <person name="Dijksterhuis J."/>
            <person name="Roader J."/>
            <person name="Houbraken J."/>
        </authorList>
    </citation>
    <scope>NUCLEOTIDE SEQUENCE</scope>
    <source>
        <strain evidence="9">M34</strain>
    </source>
</reference>
<dbReference type="SUPFAM" id="SSF103473">
    <property type="entry name" value="MFS general substrate transporter"/>
    <property type="match status" value="1"/>
</dbReference>
<keyword evidence="4 7" id="KW-1133">Transmembrane helix</keyword>
<feature type="transmembrane region" description="Helical" evidence="7">
    <location>
        <begin position="329"/>
        <end position="350"/>
    </location>
</feature>
<comment type="subcellular location">
    <subcellularLocation>
        <location evidence="1">Membrane</location>
        <topology evidence="1">Multi-pass membrane protein</topology>
    </subcellularLocation>
</comment>
<dbReference type="AlphaFoldDB" id="A0A8H7W4Z7"/>
<dbReference type="InterPro" id="IPR011701">
    <property type="entry name" value="MFS"/>
</dbReference>
<feature type="transmembrane region" description="Helical" evidence="7">
    <location>
        <begin position="28"/>
        <end position="45"/>
    </location>
</feature>
<comment type="similarity">
    <text evidence="6">Belongs to the major facilitator superfamily. Allantoate permease family.</text>
</comment>
<dbReference type="Proteomes" id="UP000664132">
    <property type="component" value="Unassembled WGS sequence"/>
</dbReference>
<feature type="transmembrane region" description="Helical" evidence="7">
    <location>
        <begin position="98"/>
        <end position="117"/>
    </location>
</feature>
<dbReference type="GO" id="GO:0015233">
    <property type="term" value="F:pantothenate transmembrane transporter activity"/>
    <property type="evidence" value="ECO:0007669"/>
    <property type="project" value="TreeGrafter"/>
</dbReference>
<feature type="transmembrane region" description="Helical" evidence="7">
    <location>
        <begin position="262"/>
        <end position="288"/>
    </location>
</feature>
<evidence type="ECO:0000256" key="5">
    <source>
        <dbReference type="ARBA" id="ARBA00023136"/>
    </source>
</evidence>
<feature type="transmembrane region" description="Helical" evidence="7">
    <location>
        <begin position="192"/>
        <end position="214"/>
    </location>
</feature>
<feature type="transmembrane region" description="Helical" evidence="7">
    <location>
        <begin position="158"/>
        <end position="180"/>
    </location>
</feature>
<feature type="transmembrane region" description="Helical" evidence="7">
    <location>
        <begin position="391"/>
        <end position="412"/>
    </location>
</feature>
<keyword evidence="3 7" id="KW-0812">Transmembrane</keyword>
<dbReference type="EMBL" id="JAFJYH010000221">
    <property type="protein sequence ID" value="KAG4415467.1"/>
    <property type="molecule type" value="Genomic_DNA"/>
</dbReference>
<dbReference type="InterPro" id="IPR020846">
    <property type="entry name" value="MFS_dom"/>
</dbReference>
<protein>
    <recommendedName>
        <fullName evidence="8">Major facilitator superfamily (MFS) profile domain-containing protein</fullName>
    </recommendedName>
</protein>
<dbReference type="InterPro" id="IPR036259">
    <property type="entry name" value="MFS_trans_sf"/>
</dbReference>
<dbReference type="Pfam" id="PF07690">
    <property type="entry name" value="MFS_1"/>
    <property type="match status" value="1"/>
</dbReference>
<evidence type="ECO:0000259" key="8">
    <source>
        <dbReference type="PROSITE" id="PS50850"/>
    </source>
</evidence>
<dbReference type="GO" id="GO:0005886">
    <property type="term" value="C:plasma membrane"/>
    <property type="evidence" value="ECO:0007669"/>
    <property type="project" value="TreeGrafter"/>
</dbReference>
<comment type="caution">
    <text evidence="9">The sequence shown here is derived from an EMBL/GenBank/DDBJ whole genome shotgun (WGS) entry which is preliminary data.</text>
</comment>
<sequence length="486" mass="53188">MGVLHQTKVLLWGESAETAAERKLVRKIDFFILTFCCVSYFFNYLDRASINNAYVSGMKEDANLGGTDINMLSTVLTIGYILGQVPHALAIHVVAPRIWFPSMIVVWAGLTMAMAGCSNFSQLAAVRFFQGVIEASTYAGTQYMIGAWYKPSEIGKRVGLFSACGQAGTMFAGIMMTAIYNSMDGLAGYPGWKWVFIIDGIITLPIAVFGFLYFPDLPETTTASYLTVEEKALAISRLPPKTEKGRKLGWDIIKRTLLTVNFWLLVILWGFGGLLEAYSSFTCMLLWMKTDGYSLQQNNQYPLGIQAVAIVATIVCAITLDVSGKRYPWGLLVCTVQIVTAAILLCWNQIGAGTKFAAFYLAGTSFAIQPIVFTWANILLSRTGDEAARSVTLYSMNGSSATFFAFWGVLLYPATDASTGFRKGGIALICVAGFLMMWMTLVLMQDKRTLKMVAGENDSSLEGVEVDIGHQEKGNVGVDSKEKGSM</sequence>
<evidence type="ECO:0000256" key="1">
    <source>
        <dbReference type="ARBA" id="ARBA00004141"/>
    </source>
</evidence>
<gene>
    <name evidence="9" type="ORF">IFR04_011400</name>
</gene>
<evidence type="ECO:0000256" key="3">
    <source>
        <dbReference type="ARBA" id="ARBA00022692"/>
    </source>
</evidence>
<evidence type="ECO:0000256" key="7">
    <source>
        <dbReference type="SAM" id="Phobius"/>
    </source>
</evidence>
<dbReference type="OrthoDB" id="3639251at2759"/>
<name>A0A8H7W4Z7_9HELO</name>
<dbReference type="PROSITE" id="PS50850">
    <property type="entry name" value="MFS"/>
    <property type="match status" value="1"/>
</dbReference>
<evidence type="ECO:0000256" key="6">
    <source>
        <dbReference type="ARBA" id="ARBA00037968"/>
    </source>
</evidence>
<accession>A0A8H7W4Z7</accession>
<evidence type="ECO:0000313" key="9">
    <source>
        <dbReference type="EMBL" id="KAG4415467.1"/>
    </source>
</evidence>
<dbReference type="FunFam" id="1.20.1250.20:FF:000065">
    <property type="entry name" value="Putative MFS pantothenate transporter"/>
    <property type="match status" value="1"/>
</dbReference>
<dbReference type="PANTHER" id="PTHR43791">
    <property type="entry name" value="PERMEASE-RELATED"/>
    <property type="match status" value="1"/>
</dbReference>
<keyword evidence="5 7" id="KW-0472">Membrane</keyword>
<keyword evidence="10" id="KW-1185">Reference proteome</keyword>